<dbReference type="PROSITE" id="PS50943">
    <property type="entry name" value="HTH_CROC1"/>
    <property type="match status" value="1"/>
</dbReference>
<sequence>MSRNDPRARDRIIGAKLRAIRTDRADISLERAAEMAGWAPSRLSRTERGLRQVTIEEVATLLTAWRIPVREREGMLADVQAGSGSGWWDRSLPGVPSYTGALASYEADAIELVNVAVAVTPGLLQTYETAIAAMRADGVPEEDMETRWMVRLRRQQILGTVEYSAYITESTLRTPFGGPKASRDQLEQLLVAQDRGMGVRVIPAHQTKVLLLHSWMWMAFPNTKPVVHVELASGAFFLHDDDAARYTQMLDRLRRVALSRDDSRMLISGLMKEL</sequence>
<dbReference type="InterPro" id="IPR043917">
    <property type="entry name" value="DUF5753"/>
</dbReference>
<dbReference type="RefSeq" id="WP_184810516.1">
    <property type="nucleotide sequence ID" value="NZ_JACHJQ010000003.1"/>
</dbReference>
<gene>
    <name evidence="2" type="ORF">FHR82_002502</name>
</gene>
<feature type="domain" description="HTH cro/C1-type" evidence="1">
    <location>
        <begin position="17"/>
        <end position="72"/>
    </location>
</feature>
<accession>A0A7W7VDL3</accession>
<dbReference type="InterPro" id="IPR001387">
    <property type="entry name" value="Cro/C1-type_HTH"/>
</dbReference>
<dbReference type="Pfam" id="PF13560">
    <property type="entry name" value="HTH_31"/>
    <property type="match status" value="1"/>
</dbReference>
<dbReference type="SMART" id="SM00530">
    <property type="entry name" value="HTH_XRE"/>
    <property type="match status" value="1"/>
</dbReference>
<keyword evidence="3" id="KW-1185">Reference proteome</keyword>
<dbReference type="InterPro" id="IPR010982">
    <property type="entry name" value="Lambda_DNA-bd_dom_sf"/>
</dbReference>
<dbReference type="GO" id="GO:0003677">
    <property type="term" value="F:DNA binding"/>
    <property type="evidence" value="ECO:0007669"/>
    <property type="project" value="InterPro"/>
</dbReference>
<dbReference type="EMBL" id="JACHJQ010000003">
    <property type="protein sequence ID" value="MBB4906282.1"/>
    <property type="molecule type" value="Genomic_DNA"/>
</dbReference>
<dbReference type="Pfam" id="PF19054">
    <property type="entry name" value="DUF5753"/>
    <property type="match status" value="1"/>
</dbReference>
<dbReference type="CDD" id="cd00093">
    <property type="entry name" value="HTH_XRE"/>
    <property type="match status" value="1"/>
</dbReference>
<reference evidence="2 3" key="1">
    <citation type="submission" date="2020-08" db="EMBL/GenBank/DDBJ databases">
        <title>Genomic Encyclopedia of Type Strains, Phase III (KMG-III): the genomes of soil and plant-associated and newly described type strains.</title>
        <authorList>
            <person name="Whitman W."/>
        </authorList>
    </citation>
    <scope>NUCLEOTIDE SEQUENCE [LARGE SCALE GENOMIC DNA]</scope>
    <source>
        <strain evidence="2 3">CECT 8960</strain>
    </source>
</reference>
<dbReference type="AlphaFoldDB" id="A0A7W7VDL3"/>
<dbReference type="SUPFAM" id="SSF47413">
    <property type="entry name" value="lambda repressor-like DNA-binding domains"/>
    <property type="match status" value="1"/>
</dbReference>
<organism evidence="2 3">
    <name type="scientific">Actinophytocola algeriensis</name>
    <dbReference type="NCBI Taxonomy" id="1768010"/>
    <lineage>
        <taxon>Bacteria</taxon>
        <taxon>Bacillati</taxon>
        <taxon>Actinomycetota</taxon>
        <taxon>Actinomycetes</taxon>
        <taxon>Pseudonocardiales</taxon>
        <taxon>Pseudonocardiaceae</taxon>
    </lineage>
</organism>
<evidence type="ECO:0000313" key="3">
    <source>
        <dbReference type="Proteomes" id="UP000520767"/>
    </source>
</evidence>
<evidence type="ECO:0000259" key="1">
    <source>
        <dbReference type="PROSITE" id="PS50943"/>
    </source>
</evidence>
<name>A0A7W7VDL3_9PSEU</name>
<dbReference type="Proteomes" id="UP000520767">
    <property type="component" value="Unassembled WGS sequence"/>
</dbReference>
<comment type="caution">
    <text evidence="2">The sequence shown here is derived from an EMBL/GenBank/DDBJ whole genome shotgun (WGS) entry which is preliminary data.</text>
</comment>
<proteinExistence type="predicted"/>
<evidence type="ECO:0000313" key="2">
    <source>
        <dbReference type="EMBL" id="MBB4906282.1"/>
    </source>
</evidence>
<dbReference type="Gene3D" id="1.10.260.40">
    <property type="entry name" value="lambda repressor-like DNA-binding domains"/>
    <property type="match status" value="1"/>
</dbReference>
<protein>
    <submittedName>
        <fullName evidence="2">Transcriptional regulator with XRE-family HTH domain</fullName>
    </submittedName>
</protein>